<evidence type="ECO:0000313" key="2">
    <source>
        <dbReference type="Proteomes" id="UP001558613"/>
    </source>
</evidence>
<sequence>MTLENKLIEDDCHLKCQRYLISLFGESTAGYFLSPSCYSKEIPSWFSQLKDEMKDHTSAVALWDAMRQRSVLILQESNTEITNEIVRRVTDWKTLKKEDHLMHLSGVKYMFHRAQRNQAISALLLQHNPLFDYKINNWLN</sequence>
<name>A0ABR3LAI5_9TELE</name>
<gene>
    <name evidence="1" type="ORF">QQF64_020907</name>
</gene>
<comment type="caution">
    <text evidence="1">The sequence shown here is derived from an EMBL/GenBank/DDBJ whole genome shotgun (WGS) entry which is preliminary data.</text>
</comment>
<protein>
    <submittedName>
        <fullName evidence="1">Uncharacterized protein</fullName>
    </submittedName>
</protein>
<evidence type="ECO:0000313" key="1">
    <source>
        <dbReference type="EMBL" id="KAL1249902.1"/>
    </source>
</evidence>
<reference evidence="1 2" key="1">
    <citation type="submission" date="2023-09" db="EMBL/GenBank/DDBJ databases">
        <authorList>
            <person name="Wang M."/>
        </authorList>
    </citation>
    <scope>NUCLEOTIDE SEQUENCE [LARGE SCALE GENOMIC DNA]</scope>
    <source>
        <strain evidence="1">GT-2023</strain>
        <tissue evidence="1">Liver</tissue>
    </source>
</reference>
<accession>A0ABR3LAI5</accession>
<dbReference type="EMBL" id="JAYMGO010000023">
    <property type="protein sequence ID" value="KAL1249902.1"/>
    <property type="molecule type" value="Genomic_DNA"/>
</dbReference>
<proteinExistence type="predicted"/>
<dbReference type="Proteomes" id="UP001558613">
    <property type="component" value="Unassembled WGS sequence"/>
</dbReference>
<keyword evidence="2" id="KW-1185">Reference proteome</keyword>
<organism evidence="1 2">
    <name type="scientific">Cirrhinus molitorella</name>
    <name type="common">mud carp</name>
    <dbReference type="NCBI Taxonomy" id="172907"/>
    <lineage>
        <taxon>Eukaryota</taxon>
        <taxon>Metazoa</taxon>
        <taxon>Chordata</taxon>
        <taxon>Craniata</taxon>
        <taxon>Vertebrata</taxon>
        <taxon>Euteleostomi</taxon>
        <taxon>Actinopterygii</taxon>
        <taxon>Neopterygii</taxon>
        <taxon>Teleostei</taxon>
        <taxon>Ostariophysi</taxon>
        <taxon>Cypriniformes</taxon>
        <taxon>Cyprinidae</taxon>
        <taxon>Labeoninae</taxon>
        <taxon>Labeonini</taxon>
        <taxon>Cirrhinus</taxon>
    </lineage>
</organism>